<dbReference type="Pfam" id="PF21948">
    <property type="entry name" value="LplA-B_cat"/>
    <property type="match status" value="1"/>
</dbReference>
<dbReference type="InterPro" id="IPR045864">
    <property type="entry name" value="aa-tRNA-synth_II/BPL/LPL"/>
</dbReference>
<comment type="similarity">
    <text evidence="2">Belongs to the LipB family.</text>
</comment>
<dbReference type="PANTHER" id="PTHR10993:SF7">
    <property type="entry name" value="LIPOYLTRANSFERASE 2, MITOCHONDRIAL-RELATED"/>
    <property type="match status" value="1"/>
</dbReference>
<dbReference type="Gene3D" id="3.30.930.10">
    <property type="entry name" value="Bira Bifunctional Protein, Domain 2"/>
    <property type="match status" value="1"/>
</dbReference>
<comment type="pathway">
    <text evidence="1">Protein modification; protein lipoylation via endogenous pathway; protein N(6)-(lipoyl)lysine from octanoyl-[acyl-carrier-protein]: step 1/2.</text>
</comment>
<gene>
    <name evidence="7" type="ORF">CALCODRAFT_500616</name>
</gene>
<evidence type="ECO:0000256" key="2">
    <source>
        <dbReference type="ARBA" id="ARBA00007907"/>
    </source>
</evidence>
<dbReference type="InterPro" id="IPR004143">
    <property type="entry name" value="BPL_LPL_catalytic"/>
</dbReference>
<evidence type="ECO:0000256" key="1">
    <source>
        <dbReference type="ARBA" id="ARBA00004821"/>
    </source>
</evidence>
<dbReference type="PANTHER" id="PTHR10993">
    <property type="entry name" value="OCTANOYLTRANSFERASE"/>
    <property type="match status" value="1"/>
</dbReference>
<dbReference type="STRING" id="1353952.A0A165E0H1"/>
<evidence type="ECO:0000259" key="6">
    <source>
        <dbReference type="PROSITE" id="PS51733"/>
    </source>
</evidence>
<keyword evidence="4 7" id="KW-0808">Transferase</keyword>
<dbReference type="UniPathway" id="UPA00538">
    <property type="reaction ID" value="UER00592"/>
</dbReference>
<dbReference type="EMBL" id="KV424027">
    <property type="protein sequence ID" value="KZT53858.1"/>
    <property type="molecule type" value="Genomic_DNA"/>
</dbReference>
<dbReference type="InParanoid" id="A0A165E0H1"/>
<evidence type="ECO:0000256" key="3">
    <source>
        <dbReference type="ARBA" id="ARBA00012334"/>
    </source>
</evidence>
<sequence>MALPPVLYHVFPTPLPYLPTLALQNRIHNLQLSLRRAALSSTSTPSSTSPSPAASHPDILLLLQHRPVYTAGRREVEGKEAEAAKLQRMGADWVKSDRGGLTTYHGPGQLVGYPLVDIGRMGLSARCFVDRLESTLRTYLLATHRISTLQPSPSPGLFLSPQQKIASLGISIRHRLTSHGFSLNVTPEPLAWFSEIVACGLPGVSAACITDELAKAGFTGGEFAVPVSGVAQGVAEEFGRRFGREMRRLQGADLAGLDGGGEIWDEVQGLEILAQRLGEWETAPKVGVYLGPA</sequence>
<dbReference type="EC" id="2.3.1.181" evidence="3"/>
<dbReference type="GO" id="GO:0033819">
    <property type="term" value="F:lipoyl(octanoyl) transferase activity"/>
    <property type="evidence" value="ECO:0007669"/>
    <property type="project" value="UniProtKB-EC"/>
</dbReference>
<name>A0A165E0H1_9BASI</name>
<evidence type="ECO:0000256" key="5">
    <source>
        <dbReference type="ARBA" id="ARBA00023315"/>
    </source>
</evidence>
<reference evidence="7 8" key="1">
    <citation type="journal article" date="2016" name="Mol. Biol. Evol.">
        <title>Comparative Genomics of Early-Diverging Mushroom-Forming Fungi Provides Insights into the Origins of Lignocellulose Decay Capabilities.</title>
        <authorList>
            <person name="Nagy L.G."/>
            <person name="Riley R."/>
            <person name="Tritt A."/>
            <person name="Adam C."/>
            <person name="Daum C."/>
            <person name="Floudas D."/>
            <person name="Sun H."/>
            <person name="Yadav J.S."/>
            <person name="Pangilinan J."/>
            <person name="Larsson K.H."/>
            <person name="Matsuura K."/>
            <person name="Barry K."/>
            <person name="Labutti K."/>
            <person name="Kuo R."/>
            <person name="Ohm R.A."/>
            <person name="Bhattacharya S.S."/>
            <person name="Shirouzu T."/>
            <person name="Yoshinaga Y."/>
            <person name="Martin F.M."/>
            <person name="Grigoriev I.V."/>
            <person name="Hibbett D.S."/>
        </authorList>
    </citation>
    <scope>NUCLEOTIDE SEQUENCE [LARGE SCALE GENOMIC DNA]</scope>
    <source>
        <strain evidence="7 8">HHB12733</strain>
    </source>
</reference>
<dbReference type="PROSITE" id="PS51733">
    <property type="entry name" value="BPL_LPL_CATALYTIC"/>
    <property type="match status" value="1"/>
</dbReference>
<keyword evidence="8" id="KW-1185">Reference proteome</keyword>
<evidence type="ECO:0000256" key="4">
    <source>
        <dbReference type="ARBA" id="ARBA00022679"/>
    </source>
</evidence>
<dbReference type="GO" id="GO:0009249">
    <property type="term" value="P:protein lipoylation"/>
    <property type="evidence" value="ECO:0007669"/>
    <property type="project" value="InterPro"/>
</dbReference>
<dbReference type="Proteomes" id="UP000076842">
    <property type="component" value="Unassembled WGS sequence"/>
</dbReference>
<dbReference type="InterPro" id="IPR000544">
    <property type="entry name" value="Octanoyltransferase"/>
</dbReference>
<organism evidence="7 8">
    <name type="scientific">Calocera cornea HHB12733</name>
    <dbReference type="NCBI Taxonomy" id="1353952"/>
    <lineage>
        <taxon>Eukaryota</taxon>
        <taxon>Fungi</taxon>
        <taxon>Dikarya</taxon>
        <taxon>Basidiomycota</taxon>
        <taxon>Agaricomycotina</taxon>
        <taxon>Dacrymycetes</taxon>
        <taxon>Dacrymycetales</taxon>
        <taxon>Dacrymycetaceae</taxon>
        <taxon>Calocera</taxon>
    </lineage>
</organism>
<dbReference type="SUPFAM" id="SSF55681">
    <property type="entry name" value="Class II aaRS and biotin synthetases"/>
    <property type="match status" value="1"/>
</dbReference>
<keyword evidence="5" id="KW-0012">Acyltransferase</keyword>
<dbReference type="AlphaFoldDB" id="A0A165E0H1"/>
<protein>
    <recommendedName>
        <fullName evidence="3">lipoyl(octanoyl) transferase</fullName>
        <ecNumber evidence="3">2.3.1.181</ecNumber>
    </recommendedName>
</protein>
<dbReference type="FunCoup" id="A0A165E0H1">
    <property type="interactions" value="546"/>
</dbReference>
<dbReference type="NCBIfam" id="TIGR00214">
    <property type="entry name" value="lipB"/>
    <property type="match status" value="1"/>
</dbReference>
<dbReference type="InterPro" id="IPR020605">
    <property type="entry name" value="Octanoyltransferase_CS"/>
</dbReference>
<dbReference type="OrthoDB" id="19908at2759"/>
<evidence type="ECO:0000313" key="8">
    <source>
        <dbReference type="Proteomes" id="UP000076842"/>
    </source>
</evidence>
<accession>A0A165E0H1</accession>
<feature type="domain" description="BPL/LPL catalytic" evidence="6">
    <location>
        <begin position="54"/>
        <end position="246"/>
    </location>
</feature>
<proteinExistence type="inferred from homology"/>
<dbReference type="PROSITE" id="PS01313">
    <property type="entry name" value="LIPB"/>
    <property type="match status" value="1"/>
</dbReference>
<evidence type="ECO:0000313" key="7">
    <source>
        <dbReference type="EMBL" id="KZT53858.1"/>
    </source>
</evidence>